<feature type="region of interest" description="Disordered" evidence="16">
    <location>
        <begin position="167"/>
        <end position="216"/>
    </location>
</feature>
<dbReference type="InterPro" id="IPR035920">
    <property type="entry name" value="YhbY-like_sf"/>
</dbReference>
<keyword evidence="3" id="KW-0934">Plastid</keyword>
<dbReference type="InterPro" id="IPR001890">
    <property type="entry name" value="RNA-binding_CRM"/>
</dbReference>
<dbReference type="AlphaFoldDB" id="A0A811QIC6"/>
<dbReference type="GO" id="GO:0009570">
    <property type="term" value="C:chloroplast stroma"/>
    <property type="evidence" value="ECO:0007669"/>
    <property type="project" value="UniProtKB-SubCell"/>
</dbReference>
<comment type="subcellular location">
    <subcellularLocation>
        <location evidence="1">Plastid</location>
        <location evidence="1">Chloroplast stroma</location>
    </subcellularLocation>
</comment>
<feature type="compositionally biased region" description="Basic and acidic residues" evidence="16">
    <location>
        <begin position="883"/>
        <end position="903"/>
    </location>
</feature>
<keyword evidence="2" id="KW-0150">Chloroplast</keyword>
<keyword evidence="8" id="KW-0508">mRNA splicing</keyword>
<dbReference type="GO" id="GO:0005739">
    <property type="term" value="C:mitochondrion"/>
    <property type="evidence" value="ECO:0007669"/>
    <property type="project" value="UniProtKB-ARBA"/>
</dbReference>
<dbReference type="Pfam" id="PF01985">
    <property type="entry name" value="CRS1_YhbY"/>
    <property type="match status" value="2"/>
</dbReference>
<evidence type="ECO:0000256" key="5">
    <source>
        <dbReference type="ARBA" id="ARBA00022737"/>
    </source>
</evidence>
<keyword evidence="4" id="KW-0507">mRNA processing</keyword>
<dbReference type="InterPro" id="IPR045278">
    <property type="entry name" value="CRS1/CFM2/CFM3"/>
</dbReference>
<evidence type="ECO:0000256" key="2">
    <source>
        <dbReference type="ARBA" id="ARBA00022528"/>
    </source>
</evidence>
<keyword evidence="5" id="KW-0677">Repeat</keyword>
<evidence type="ECO:0000256" key="6">
    <source>
        <dbReference type="ARBA" id="ARBA00022884"/>
    </source>
</evidence>
<evidence type="ECO:0000313" key="19">
    <source>
        <dbReference type="Proteomes" id="UP000604825"/>
    </source>
</evidence>
<feature type="compositionally biased region" description="Acidic residues" evidence="16">
    <location>
        <begin position="814"/>
        <end position="852"/>
    </location>
</feature>
<dbReference type="GO" id="GO:0006397">
    <property type="term" value="P:mRNA processing"/>
    <property type="evidence" value="ECO:0007669"/>
    <property type="project" value="UniProtKB-KW"/>
</dbReference>
<feature type="compositionally biased region" description="Basic and acidic residues" evidence="16">
    <location>
        <begin position="266"/>
        <end position="282"/>
    </location>
</feature>
<evidence type="ECO:0000256" key="11">
    <source>
        <dbReference type="ARBA" id="ARBA00064484"/>
    </source>
</evidence>
<dbReference type="PANTHER" id="PTHR31846:SF19">
    <property type="entry name" value="CRM-DOMAIN CONTAINING FACTOR CFM3A, CHLOROPLASTIC_MITOCHONDRIAL"/>
    <property type="match status" value="1"/>
</dbReference>
<accession>A0A811QIC6</accession>
<evidence type="ECO:0000256" key="4">
    <source>
        <dbReference type="ARBA" id="ARBA00022664"/>
    </source>
</evidence>
<keyword evidence="9" id="KW-0687">Ribonucleoprotein</keyword>
<dbReference type="Proteomes" id="UP000604825">
    <property type="component" value="Unassembled WGS sequence"/>
</dbReference>
<organism evidence="18 19">
    <name type="scientific">Miscanthus lutarioriparius</name>
    <dbReference type="NCBI Taxonomy" id="422564"/>
    <lineage>
        <taxon>Eukaryota</taxon>
        <taxon>Viridiplantae</taxon>
        <taxon>Streptophyta</taxon>
        <taxon>Embryophyta</taxon>
        <taxon>Tracheophyta</taxon>
        <taxon>Spermatophyta</taxon>
        <taxon>Magnoliopsida</taxon>
        <taxon>Liliopsida</taxon>
        <taxon>Poales</taxon>
        <taxon>Poaceae</taxon>
        <taxon>PACMAD clade</taxon>
        <taxon>Panicoideae</taxon>
        <taxon>Andropogonodae</taxon>
        <taxon>Andropogoneae</taxon>
        <taxon>Saccharinae</taxon>
        <taxon>Miscanthus</taxon>
    </lineage>
</organism>
<evidence type="ECO:0000259" key="17">
    <source>
        <dbReference type="PROSITE" id="PS51295"/>
    </source>
</evidence>
<dbReference type="SMART" id="SM01103">
    <property type="entry name" value="CRS1_YhbY"/>
    <property type="match status" value="2"/>
</dbReference>
<keyword evidence="6 14" id="KW-0694">RNA-binding</keyword>
<name>A0A811QIC6_9POAL</name>
<evidence type="ECO:0000256" key="16">
    <source>
        <dbReference type="SAM" id="MobiDB-lite"/>
    </source>
</evidence>
<dbReference type="OrthoDB" id="551352at2759"/>
<evidence type="ECO:0000256" key="3">
    <source>
        <dbReference type="ARBA" id="ARBA00022640"/>
    </source>
</evidence>
<keyword evidence="15" id="KW-0175">Coiled coil</keyword>
<comment type="subunit">
    <text evidence="11">Interacts with RNA. Part of large ribonucleo-protein particles that contain CAF1 and/or CAF2, and RNC1.</text>
</comment>
<evidence type="ECO:0000256" key="7">
    <source>
        <dbReference type="ARBA" id="ARBA00022946"/>
    </source>
</evidence>
<feature type="coiled-coil region" evidence="15">
    <location>
        <begin position="564"/>
        <end position="591"/>
    </location>
</feature>
<dbReference type="EMBL" id="CAJGYO010000010">
    <property type="protein sequence ID" value="CAD6256548.1"/>
    <property type="molecule type" value="Genomic_DNA"/>
</dbReference>
<dbReference type="SUPFAM" id="SSF75471">
    <property type="entry name" value="YhbY-like"/>
    <property type="match status" value="2"/>
</dbReference>
<evidence type="ECO:0000256" key="14">
    <source>
        <dbReference type="PROSITE-ProRule" id="PRU00626"/>
    </source>
</evidence>
<dbReference type="FunFam" id="3.30.110.60:FF:000002">
    <property type="entry name" value="CRS2-associated factor 1, chloroplastic"/>
    <property type="match status" value="1"/>
</dbReference>
<feature type="region of interest" description="Disordered" evidence="16">
    <location>
        <begin position="247"/>
        <end position="321"/>
    </location>
</feature>
<comment type="caution">
    <text evidence="18">The sequence shown here is derived from an EMBL/GenBank/DDBJ whole genome shotgun (WGS) entry which is preliminary data.</text>
</comment>
<dbReference type="Gene3D" id="3.30.110.60">
    <property type="entry name" value="YhbY-like"/>
    <property type="match status" value="2"/>
</dbReference>
<dbReference type="GO" id="GO:0000373">
    <property type="term" value="P:Group II intron splicing"/>
    <property type="evidence" value="ECO:0007669"/>
    <property type="project" value="UniProtKB-ARBA"/>
</dbReference>
<keyword evidence="7" id="KW-0809">Transit peptide</keyword>
<dbReference type="GO" id="GO:1990904">
    <property type="term" value="C:ribonucleoprotein complex"/>
    <property type="evidence" value="ECO:0007669"/>
    <property type="project" value="UniProtKB-KW"/>
</dbReference>
<dbReference type="PROSITE" id="PS51295">
    <property type="entry name" value="CRM"/>
    <property type="match status" value="2"/>
</dbReference>
<evidence type="ECO:0000256" key="1">
    <source>
        <dbReference type="ARBA" id="ARBA00004470"/>
    </source>
</evidence>
<evidence type="ECO:0000256" key="8">
    <source>
        <dbReference type="ARBA" id="ARBA00023187"/>
    </source>
</evidence>
<evidence type="ECO:0000256" key="13">
    <source>
        <dbReference type="ARBA" id="ARBA00081881"/>
    </source>
</evidence>
<protein>
    <recommendedName>
        <fullName evidence="12">CRM-domain containing factor CFM3, chloroplastic/mitochondrial</fullName>
    </recommendedName>
    <alternativeName>
        <fullName evidence="13">Protein CRM FAMILY MEMBER 3</fullName>
    </alternativeName>
</protein>
<keyword evidence="19" id="KW-1185">Reference proteome</keyword>
<dbReference type="FunFam" id="3.30.110.60:FF:000003">
    <property type="entry name" value="CRM-domain containing factor CFM3B, chloroplastic"/>
    <property type="match status" value="1"/>
</dbReference>
<proteinExistence type="predicted"/>
<sequence length="916" mass="101149">MWSKNSAYTTTKDSCMTEILQCRKQDRDQMMSPWLRSFVAYGQHLNERHKLFPFGWFLLRNLDASSETENLQKGDKSHCGTTDLTANYYTNEKGNSEYKPSVSAAYHVKVQVIDVRFFIVLCFGEPLNVMAKLSSQAKLYLSGGLMNQSSNFRNRCSNNAEDLPLCDGLGPVPGSASRPTSSPSEAGARSQRGGGGRVQDRRGQLGRRGGVRVPGLLASRPTLSALGAASQLGGGLEEAGCQGRRERGLGQRVGGGHVPGSASRGEVVEPRGVDYDEPETTKGSKKNSQSLAMKSPIKGSPNASSLPTEKANSVQDSNGPLVSNAAKEEIVVQAQKIKYEDEIDKLLDELGPRYTDWPGSDPLPVDANLLPAAVPSYKPPFRVLPYGVRPSLSRMDTTNLRRLARGLPPHFALGRSRQLQGLANAMVKLWEKSYIAKVALKRGVQLTTSERMAEYIKKLTGGVMLSRNNEFIVFYRGKDFLSSELTEVLLERERLAKSLQDEEEARRKAASYFSSSAETYVQPTVAGTLGETLEANSKYGTKLDENHADKMTRTAEAARHADLVRKLEWKLSLAQKKMEKAERVLGKVETALRPTEDSRPETITDEERFMFRKLGLRINAFLLLGRRGVFDGTIENMHLHWKYRELVKILVKAKSFVDVKRIALSLEAESGGILVSVDKVSKGYAIVVFRGKNYRRPSSLRPRNLLSKRKALARSIELQRHQAYCFDFVVVYSKLSLHMLGVPKQGNRLCLQHHIPCSVLIMFQMEGVKDEGDEELYAKLDAAYSSDEEDMEDEDDEAYLKRFDNEIAGATAEDGSESVDDEADYPDSDDEVGDYSDEDDDEAFGYDDDDEAATAADFRAGEVGFSSSDRGNHGLDEGAGSCGERDGKCNEASDSGQHSHTEQPPELASSRTGSAS</sequence>
<evidence type="ECO:0000256" key="9">
    <source>
        <dbReference type="ARBA" id="ARBA00023274"/>
    </source>
</evidence>
<evidence type="ECO:0000256" key="12">
    <source>
        <dbReference type="ARBA" id="ARBA00073361"/>
    </source>
</evidence>
<evidence type="ECO:0000256" key="15">
    <source>
        <dbReference type="SAM" id="Coils"/>
    </source>
</evidence>
<evidence type="ECO:0000256" key="10">
    <source>
        <dbReference type="ARBA" id="ARBA00055648"/>
    </source>
</evidence>
<evidence type="ECO:0000313" key="18">
    <source>
        <dbReference type="EMBL" id="CAD6256548.1"/>
    </source>
</evidence>
<gene>
    <name evidence="18" type="ORF">NCGR_LOCUS40054</name>
</gene>
<comment type="function">
    <text evidence="10">Binds specific group II introns in chloroplasts and facilitates their splicing. Acts on subgroup IIB introns. The substrates of the subgroup IIB also require the CRM domain proteins CAF1 or CAF2, with a simultaneous binding of CFM3 and CAF1 or CAF2. May influence the biogenesis of the mitochondrial small ribosomal subunit.</text>
</comment>
<reference evidence="18" key="1">
    <citation type="submission" date="2020-10" db="EMBL/GenBank/DDBJ databases">
        <authorList>
            <person name="Han B."/>
            <person name="Lu T."/>
            <person name="Zhao Q."/>
            <person name="Huang X."/>
            <person name="Zhao Y."/>
        </authorList>
    </citation>
    <scope>NUCLEOTIDE SEQUENCE</scope>
</reference>
<dbReference type="PANTHER" id="PTHR31846">
    <property type="entry name" value="CRS1 / YHBY (CRM) DOMAIN-CONTAINING PROTEIN"/>
    <property type="match status" value="1"/>
</dbReference>
<feature type="compositionally biased region" description="Polar residues" evidence="16">
    <location>
        <begin position="301"/>
        <end position="321"/>
    </location>
</feature>
<feature type="domain" description="CRM" evidence="17">
    <location>
        <begin position="390"/>
        <end position="487"/>
    </location>
</feature>
<feature type="region of interest" description="Disordered" evidence="16">
    <location>
        <begin position="809"/>
        <end position="916"/>
    </location>
</feature>
<dbReference type="GO" id="GO:0003729">
    <property type="term" value="F:mRNA binding"/>
    <property type="evidence" value="ECO:0007669"/>
    <property type="project" value="InterPro"/>
</dbReference>
<feature type="domain" description="CRM" evidence="17">
    <location>
        <begin position="601"/>
        <end position="701"/>
    </location>
</feature>